<protein>
    <submittedName>
        <fullName evidence="1">Uncharacterized protein</fullName>
    </submittedName>
</protein>
<proteinExistence type="predicted"/>
<organism evidence="1">
    <name type="scientific">Vannella robusta</name>
    <dbReference type="NCBI Taxonomy" id="1487602"/>
    <lineage>
        <taxon>Eukaryota</taxon>
        <taxon>Amoebozoa</taxon>
        <taxon>Discosea</taxon>
        <taxon>Flabellinia</taxon>
        <taxon>Vannellidae</taxon>
        <taxon>Vannella</taxon>
    </lineage>
</organism>
<sequence length="691" mass="79772">MLRSGSRGSFSQILYVKVNGMTVTIQTQPGWMYRDLRARLANELNTPADLIEIIVLNKYVRLDDPIPMALSQLTEIRGITRHVDSPKVVRINKVLSTRSRNYEHPSLPDITETKKENFAVYCKHPHDFFIQPASARPFCPCRFEGPLWGDISNLKWKDIQDKQVPIECFACMRTSGRVQFRCQGKRYIPPFRYITHFNASNEEFTTVEGRTVEIANSCKVQDLKELLKPYAYGNTDKYMMHILSYKEVTTRWRRANREKSLFEFYPNSYLVAVLADNPANSLIFVPNSEGKMYTVYRTGDNEALKTLARSMSVENLCQDIKDTINGSYDLYEAKPVHTLDDDELQYLTYNRSSSRGFFITEVEYFRCEGEVDNVVVIDYRRGTTNRANKCASGTEKIFDDVCYIVTSCGCNLSLNSMTQHFERHTLKELIVKNNNPATKAEEEFVILCPCREGCFSLQALRCSPIWYERVKKYYFDSYLLSRGFYYCNVPSHPDDCDRFINGSQFDKSSPSVFCNVCKMQICSIHGCSYEPGKCDCFPITIQHRIRGCLVTGSSVKCPSCATTVNLQAGDADSKYLTQITCKCRTKFCYFCGREQKNPDLHNVDWENNKEKCVKYLSDHPALNQDPNVSCLEVFKRLRQVRLLQNERLLVVCDDDTDSKWKEALEEVEQDLEIDYAQYLDVPRPETEYAMP</sequence>
<dbReference type="EMBL" id="HBKP01004832">
    <property type="protein sequence ID" value="CAE2206482.1"/>
    <property type="molecule type" value="Transcribed_RNA"/>
</dbReference>
<accession>A0A7S4HQR5</accession>
<evidence type="ECO:0000313" key="1">
    <source>
        <dbReference type="EMBL" id="CAE2206482.1"/>
    </source>
</evidence>
<reference evidence="1" key="1">
    <citation type="submission" date="2021-01" db="EMBL/GenBank/DDBJ databases">
        <authorList>
            <person name="Corre E."/>
            <person name="Pelletier E."/>
            <person name="Niang G."/>
            <person name="Scheremetjew M."/>
            <person name="Finn R."/>
            <person name="Kale V."/>
            <person name="Holt S."/>
            <person name="Cochrane G."/>
            <person name="Meng A."/>
            <person name="Brown T."/>
            <person name="Cohen L."/>
        </authorList>
    </citation>
    <scope>NUCLEOTIDE SEQUENCE</scope>
    <source>
        <strain evidence="1">DIVA3 518/3/11/1/6</strain>
    </source>
</reference>
<dbReference type="AlphaFoldDB" id="A0A7S4HQR5"/>
<name>A0A7S4HQR5_9EUKA</name>
<gene>
    <name evidence="1" type="ORF">VSP0166_LOCUS3489</name>
</gene>